<dbReference type="Proteomes" id="UP000007798">
    <property type="component" value="Unassembled WGS sequence"/>
</dbReference>
<dbReference type="NCBIfam" id="TIGR02252">
    <property type="entry name" value="DREG-2"/>
    <property type="match status" value="1"/>
</dbReference>
<name>B4NC40_DROWI</name>
<dbReference type="SUPFAM" id="SSF56784">
    <property type="entry name" value="HAD-like"/>
    <property type="match status" value="1"/>
</dbReference>
<dbReference type="GO" id="GO:0016787">
    <property type="term" value="F:hydrolase activity"/>
    <property type="evidence" value="ECO:0007669"/>
    <property type="project" value="UniProtKB-KW"/>
</dbReference>
<dbReference type="PhylomeDB" id="B4NC40"/>
<dbReference type="EC" id="3.-.-.-" evidence="1"/>
<dbReference type="FunCoup" id="B4NC40">
    <property type="interactions" value="421"/>
</dbReference>
<gene>
    <name evidence="1" type="primary">Dwil\GK25149</name>
    <name evidence="1" type="ORF">Dwil_GK25149</name>
</gene>
<dbReference type="InterPro" id="IPR006439">
    <property type="entry name" value="HAD-SF_hydro_IA"/>
</dbReference>
<dbReference type="InterPro" id="IPR023214">
    <property type="entry name" value="HAD_sf"/>
</dbReference>
<dbReference type="HOGENOM" id="CLU_045011_8_0_1"/>
<dbReference type="eggNOG" id="KOG3085">
    <property type="taxonomic scope" value="Eukaryota"/>
</dbReference>
<accession>B4NC40</accession>
<protein>
    <submittedName>
        <fullName evidence="1">Uncharacterized protein</fullName>
        <ecNumber evidence="1">3.-.-.-</ecNumber>
    </submittedName>
</protein>
<dbReference type="Pfam" id="PF00702">
    <property type="entry name" value="Hydrolase"/>
    <property type="match status" value="1"/>
</dbReference>
<dbReference type="EMBL" id="CH964239">
    <property type="protein sequence ID" value="EDW82399.1"/>
    <property type="molecule type" value="Genomic_DNA"/>
</dbReference>
<sequence>MPLAKQFLRNLQRFRLVTFDVTDTLLHLKDPIEQYKQTAIECGVQNIDTGKLALCFRRQFKNMSMDHPNFGQGTGKMGWQCWWKELVVQTFRCVDGSIPQEKLNTIAEQLLAIFRTRACWQHVNGAKELVERVRNAGKCVGVISNFDPSLRQVLDEMNFMNHFDFVLTSYEAGVMKPNPSIFRIPLERLNIAPHEALHIGNKSDMDYVGARNSGWSGLLVHSGGVKDDNEVDGGQHTYKSIAQMLDALETQEIQW</sequence>
<organism evidence="1 2">
    <name type="scientific">Drosophila willistoni</name>
    <name type="common">Fruit fly</name>
    <dbReference type="NCBI Taxonomy" id="7260"/>
    <lineage>
        <taxon>Eukaryota</taxon>
        <taxon>Metazoa</taxon>
        <taxon>Ecdysozoa</taxon>
        <taxon>Arthropoda</taxon>
        <taxon>Hexapoda</taxon>
        <taxon>Insecta</taxon>
        <taxon>Pterygota</taxon>
        <taxon>Neoptera</taxon>
        <taxon>Endopterygota</taxon>
        <taxon>Diptera</taxon>
        <taxon>Brachycera</taxon>
        <taxon>Muscomorpha</taxon>
        <taxon>Ephydroidea</taxon>
        <taxon>Drosophilidae</taxon>
        <taxon>Drosophila</taxon>
        <taxon>Sophophora</taxon>
    </lineage>
</organism>
<dbReference type="OrthoDB" id="444127at2759"/>
<proteinExistence type="predicted"/>
<dbReference type="KEGG" id="dwi:6648393"/>
<dbReference type="PRINTS" id="PR00413">
    <property type="entry name" value="HADHALOGNASE"/>
</dbReference>
<dbReference type="InParanoid" id="B4NC40"/>
<dbReference type="PANTHER" id="PTHR46191:SF2">
    <property type="entry name" value="HALOACID DEHALOGENASE-LIKE HYDROLASE DOMAIN-CONTAINING PROTEIN 3"/>
    <property type="match status" value="1"/>
</dbReference>
<evidence type="ECO:0000313" key="2">
    <source>
        <dbReference type="Proteomes" id="UP000007798"/>
    </source>
</evidence>
<keyword evidence="2" id="KW-1185">Reference proteome</keyword>
<keyword evidence="1" id="KW-0378">Hydrolase</keyword>
<dbReference type="AlphaFoldDB" id="B4NC40"/>
<dbReference type="OMA" id="KCVGIIS"/>
<dbReference type="InterPro" id="IPR011949">
    <property type="entry name" value="HAD-SF_hydro_IA_REG-2-like"/>
</dbReference>
<dbReference type="STRING" id="7260.B4NC40"/>
<dbReference type="InterPro" id="IPR036412">
    <property type="entry name" value="HAD-like_sf"/>
</dbReference>
<dbReference type="SFLD" id="SFLDS00003">
    <property type="entry name" value="Haloacid_Dehalogenase"/>
    <property type="match status" value="1"/>
</dbReference>
<dbReference type="Gene3D" id="3.40.50.1000">
    <property type="entry name" value="HAD superfamily/HAD-like"/>
    <property type="match status" value="1"/>
</dbReference>
<dbReference type="SFLD" id="SFLDG01129">
    <property type="entry name" value="C1.5:_HAD__Beta-PGM__Phosphata"/>
    <property type="match status" value="1"/>
</dbReference>
<dbReference type="InterPro" id="IPR051828">
    <property type="entry name" value="HAD-like_hydrolase_domain"/>
</dbReference>
<dbReference type="Gene3D" id="1.10.150.720">
    <property type="entry name" value="Haloacid dehalogenase-like hydrolase"/>
    <property type="match status" value="1"/>
</dbReference>
<dbReference type="InterPro" id="IPR044924">
    <property type="entry name" value="HAD-SF_hydro_IA_REG-2-like_cap"/>
</dbReference>
<dbReference type="NCBIfam" id="TIGR01549">
    <property type="entry name" value="HAD-SF-IA-v1"/>
    <property type="match status" value="1"/>
</dbReference>
<dbReference type="SMR" id="B4NC40"/>
<evidence type="ECO:0000313" key="1">
    <source>
        <dbReference type="EMBL" id="EDW82399.1"/>
    </source>
</evidence>
<dbReference type="PANTHER" id="PTHR46191">
    <property type="match status" value="1"/>
</dbReference>
<dbReference type="CDD" id="cd16415">
    <property type="entry name" value="HAD_dREG-2_like"/>
    <property type="match status" value="1"/>
</dbReference>
<reference evidence="1 2" key="1">
    <citation type="journal article" date="2007" name="Nature">
        <title>Evolution of genes and genomes on the Drosophila phylogeny.</title>
        <authorList>
            <consortium name="Drosophila 12 Genomes Consortium"/>
            <person name="Clark A.G."/>
            <person name="Eisen M.B."/>
            <person name="Smith D.R."/>
            <person name="Bergman C.M."/>
            <person name="Oliver B."/>
            <person name="Markow T.A."/>
            <person name="Kaufman T.C."/>
            <person name="Kellis M."/>
            <person name="Gelbart W."/>
            <person name="Iyer V.N."/>
            <person name="Pollard D.A."/>
            <person name="Sackton T.B."/>
            <person name="Larracuente A.M."/>
            <person name="Singh N.D."/>
            <person name="Abad J.P."/>
            <person name="Abt D.N."/>
            <person name="Adryan B."/>
            <person name="Aguade M."/>
            <person name="Akashi H."/>
            <person name="Anderson W.W."/>
            <person name="Aquadro C.F."/>
            <person name="Ardell D.H."/>
            <person name="Arguello R."/>
            <person name="Artieri C.G."/>
            <person name="Barbash D.A."/>
            <person name="Barker D."/>
            <person name="Barsanti P."/>
            <person name="Batterham P."/>
            <person name="Batzoglou S."/>
            <person name="Begun D."/>
            <person name="Bhutkar A."/>
            <person name="Blanco E."/>
            <person name="Bosak S.A."/>
            <person name="Bradley R.K."/>
            <person name="Brand A.D."/>
            <person name="Brent M.R."/>
            <person name="Brooks A.N."/>
            <person name="Brown R.H."/>
            <person name="Butlin R.K."/>
            <person name="Caggese C."/>
            <person name="Calvi B.R."/>
            <person name="Bernardo de Carvalho A."/>
            <person name="Caspi A."/>
            <person name="Castrezana S."/>
            <person name="Celniker S.E."/>
            <person name="Chang J.L."/>
            <person name="Chapple C."/>
            <person name="Chatterji S."/>
            <person name="Chinwalla A."/>
            <person name="Civetta A."/>
            <person name="Clifton S.W."/>
            <person name="Comeron J.M."/>
            <person name="Costello J.C."/>
            <person name="Coyne J.A."/>
            <person name="Daub J."/>
            <person name="David R.G."/>
            <person name="Delcher A.L."/>
            <person name="Delehaunty K."/>
            <person name="Do C.B."/>
            <person name="Ebling H."/>
            <person name="Edwards K."/>
            <person name="Eickbush T."/>
            <person name="Evans J.D."/>
            <person name="Filipski A."/>
            <person name="Findeiss S."/>
            <person name="Freyhult E."/>
            <person name="Fulton L."/>
            <person name="Fulton R."/>
            <person name="Garcia A.C."/>
            <person name="Gardiner A."/>
            <person name="Garfield D.A."/>
            <person name="Garvin B.E."/>
            <person name="Gibson G."/>
            <person name="Gilbert D."/>
            <person name="Gnerre S."/>
            <person name="Godfrey J."/>
            <person name="Good R."/>
            <person name="Gotea V."/>
            <person name="Gravely B."/>
            <person name="Greenberg A.J."/>
            <person name="Griffiths-Jones S."/>
            <person name="Gross S."/>
            <person name="Guigo R."/>
            <person name="Gustafson E.A."/>
            <person name="Haerty W."/>
            <person name="Hahn M.W."/>
            <person name="Halligan D.L."/>
            <person name="Halpern A.L."/>
            <person name="Halter G.M."/>
            <person name="Han M.V."/>
            <person name="Heger A."/>
            <person name="Hillier L."/>
            <person name="Hinrichs A.S."/>
            <person name="Holmes I."/>
            <person name="Hoskins R.A."/>
            <person name="Hubisz M.J."/>
            <person name="Hultmark D."/>
            <person name="Huntley M.A."/>
            <person name="Jaffe D.B."/>
            <person name="Jagadeeshan S."/>
            <person name="Jeck W.R."/>
            <person name="Johnson J."/>
            <person name="Jones C.D."/>
            <person name="Jordan W.C."/>
            <person name="Karpen G.H."/>
            <person name="Kataoka E."/>
            <person name="Keightley P.D."/>
            <person name="Kheradpour P."/>
            <person name="Kirkness E.F."/>
            <person name="Koerich L.B."/>
            <person name="Kristiansen K."/>
            <person name="Kudrna D."/>
            <person name="Kulathinal R.J."/>
            <person name="Kumar S."/>
            <person name="Kwok R."/>
            <person name="Lander E."/>
            <person name="Langley C.H."/>
            <person name="Lapoint R."/>
            <person name="Lazzaro B.P."/>
            <person name="Lee S.J."/>
            <person name="Levesque L."/>
            <person name="Li R."/>
            <person name="Lin C.F."/>
            <person name="Lin M.F."/>
            <person name="Lindblad-Toh K."/>
            <person name="Llopart A."/>
            <person name="Long M."/>
            <person name="Low L."/>
            <person name="Lozovsky E."/>
            <person name="Lu J."/>
            <person name="Luo M."/>
            <person name="Machado C.A."/>
            <person name="Makalowski W."/>
            <person name="Marzo M."/>
            <person name="Matsuda M."/>
            <person name="Matzkin L."/>
            <person name="McAllister B."/>
            <person name="McBride C.S."/>
            <person name="McKernan B."/>
            <person name="McKernan K."/>
            <person name="Mendez-Lago M."/>
            <person name="Minx P."/>
            <person name="Mollenhauer M.U."/>
            <person name="Montooth K."/>
            <person name="Mount S.M."/>
            <person name="Mu X."/>
            <person name="Myers E."/>
            <person name="Negre B."/>
            <person name="Newfeld S."/>
            <person name="Nielsen R."/>
            <person name="Noor M.A."/>
            <person name="O'Grady P."/>
            <person name="Pachter L."/>
            <person name="Papaceit M."/>
            <person name="Parisi M.J."/>
            <person name="Parisi M."/>
            <person name="Parts L."/>
            <person name="Pedersen J.S."/>
            <person name="Pesole G."/>
            <person name="Phillippy A.M."/>
            <person name="Ponting C.P."/>
            <person name="Pop M."/>
            <person name="Porcelli D."/>
            <person name="Powell J.R."/>
            <person name="Prohaska S."/>
            <person name="Pruitt K."/>
            <person name="Puig M."/>
            <person name="Quesneville H."/>
            <person name="Ram K.R."/>
            <person name="Rand D."/>
            <person name="Rasmussen M.D."/>
            <person name="Reed L.K."/>
            <person name="Reenan R."/>
            <person name="Reily A."/>
            <person name="Remington K.A."/>
            <person name="Rieger T.T."/>
            <person name="Ritchie M.G."/>
            <person name="Robin C."/>
            <person name="Rogers Y.H."/>
            <person name="Rohde C."/>
            <person name="Rozas J."/>
            <person name="Rubenfield M.J."/>
            <person name="Ruiz A."/>
            <person name="Russo S."/>
            <person name="Salzberg S.L."/>
            <person name="Sanchez-Gracia A."/>
            <person name="Saranga D.J."/>
            <person name="Sato H."/>
            <person name="Schaeffer S.W."/>
            <person name="Schatz M.C."/>
            <person name="Schlenke T."/>
            <person name="Schwartz R."/>
            <person name="Segarra C."/>
            <person name="Singh R.S."/>
            <person name="Sirot L."/>
            <person name="Sirota M."/>
            <person name="Sisneros N.B."/>
            <person name="Smith C.D."/>
            <person name="Smith T.F."/>
            <person name="Spieth J."/>
            <person name="Stage D.E."/>
            <person name="Stark A."/>
            <person name="Stephan W."/>
            <person name="Strausberg R.L."/>
            <person name="Strempel S."/>
            <person name="Sturgill D."/>
            <person name="Sutton G."/>
            <person name="Sutton G.G."/>
            <person name="Tao W."/>
            <person name="Teichmann S."/>
            <person name="Tobari Y.N."/>
            <person name="Tomimura Y."/>
            <person name="Tsolas J.M."/>
            <person name="Valente V.L."/>
            <person name="Venter E."/>
            <person name="Venter J.C."/>
            <person name="Vicario S."/>
            <person name="Vieira F.G."/>
            <person name="Vilella A.J."/>
            <person name="Villasante A."/>
            <person name="Walenz B."/>
            <person name="Wang J."/>
            <person name="Wasserman M."/>
            <person name="Watts T."/>
            <person name="Wilson D."/>
            <person name="Wilson R.K."/>
            <person name="Wing R.A."/>
            <person name="Wolfner M.F."/>
            <person name="Wong A."/>
            <person name="Wong G.K."/>
            <person name="Wu C.I."/>
            <person name="Wu G."/>
            <person name="Yamamoto D."/>
            <person name="Yang H.P."/>
            <person name="Yang S.P."/>
            <person name="Yorke J.A."/>
            <person name="Yoshida K."/>
            <person name="Zdobnov E."/>
            <person name="Zhang P."/>
            <person name="Zhang Y."/>
            <person name="Zimin A.V."/>
            <person name="Baldwin J."/>
            <person name="Abdouelleil A."/>
            <person name="Abdulkadir J."/>
            <person name="Abebe A."/>
            <person name="Abera B."/>
            <person name="Abreu J."/>
            <person name="Acer S.C."/>
            <person name="Aftuck L."/>
            <person name="Alexander A."/>
            <person name="An P."/>
            <person name="Anderson E."/>
            <person name="Anderson S."/>
            <person name="Arachi H."/>
            <person name="Azer M."/>
            <person name="Bachantsang P."/>
            <person name="Barry A."/>
            <person name="Bayul T."/>
            <person name="Berlin A."/>
            <person name="Bessette D."/>
            <person name="Bloom T."/>
            <person name="Blye J."/>
            <person name="Boguslavskiy L."/>
            <person name="Bonnet C."/>
            <person name="Boukhgalter B."/>
            <person name="Bourzgui I."/>
            <person name="Brown A."/>
            <person name="Cahill P."/>
            <person name="Channer S."/>
            <person name="Cheshatsang Y."/>
            <person name="Chuda L."/>
            <person name="Citroen M."/>
            <person name="Collymore A."/>
            <person name="Cooke P."/>
            <person name="Costello M."/>
            <person name="D'Aco K."/>
            <person name="Daza R."/>
            <person name="De Haan G."/>
            <person name="DeGray S."/>
            <person name="DeMaso C."/>
            <person name="Dhargay N."/>
            <person name="Dooley K."/>
            <person name="Dooley E."/>
            <person name="Doricent M."/>
            <person name="Dorje P."/>
            <person name="Dorjee K."/>
            <person name="Dupes A."/>
            <person name="Elong R."/>
            <person name="Falk J."/>
            <person name="Farina A."/>
            <person name="Faro S."/>
            <person name="Ferguson D."/>
            <person name="Fisher S."/>
            <person name="Foley C.D."/>
            <person name="Franke A."/>
            <person name="Friedrich D."/>
            <person name="Gadbois L."/>
            <person name="Gearin G."/>
            <person name="Gearin C.R."/>
            <person name="Giannoukos G."/>
            <person name="Goode T."/>
            <person name="Graham J."/>
            <person name="Grandbois E."/>
            <person name="Grewal S."/>
            <person name="Gyaltsen K."/>
            <person name="Hafez N."/>
            <person name="Hagos B."/>
            <person name="Hall J."/>
            <person name="Henson C."/>
            <person name="Hollinger A."/>
            <person name="Honan T."/>
            <person name="Huard M.D."/>
            <person name="Hughes L."/>
            <person name="Hurhula B."/>
            <person name="Husby M.E."/>
            <person name="Kamat A."/>
            <person name="Kanga B."/>
            <person name="Kashin S."/>
            <person name="Khazanovich D."/>
            <person name="Kisner P."/>
            <person name="Lance K."/>
            <person name="Lara M."/>
            <person name="Lee W."/>
            <person name="Lennon N."/>
            <person name="Letendre F."/>
            <person name="LeVine R."/>
            <person name="Lipovsky A."/>
            <person name="Liu X."/>
            <person name="Liu J."/>
            <person name="Liu S."/>
            <person name="Lokyitsang T."/>
            <person name="Lokyitsang Y."/>
            <person name="Lubonja R."/>
            <person name="Lui A."/>
            <person name="MacDonald P."/>
            <person name="Magnisalis V."/>
            <person name="Maru K."/>
            <person name="Matthews C."/>
            <person name="McCusker W."/>
            <person name="McDonough S."/>
            <person name="Mehta T."/>
            <person name="Meldrim J."/>
            <person name="Meneus L."/>
            <person name="Mihai O."/>
            <person name="Mihalev A."/>
            <person name="Mihova T."/>
            <person name="Mittelman R."/>
            <person name="Mlenga V."/>
            <person name="Montmayeur A."/>
            <person name="Mulrain L."/>
            <person name="Navidi A."/>
            <person name="Naylor J."/>
            <person name="Negash T."/>
            <person name="Nguyen T."/>
            <person name="Nguyen N."/>
            <person name="Nicol R."/>
            <person name="Norbu C."/>
            <person name="Norbu N."/>
            <person name="Novod N."/>
            <person name="O'Neill B."/>
            <person name="Osman S."/>
            <person name="Markiewicz E."/>
            <person name="Oyono O.L."/>
            <person name="Patti C."/>
            <person name="Phunkhang P."/>
            <person name="Pierre F."/>
            <person name="Priest M."/>
            <person name="Raghuraman S."/>
            <person name="Rege F."/>
            <person name="Reyes R."/>
            <person name="Rise C."/>
            <person name="Rogov P."/>
            <person name="Ross K."/>
            <person name="Ryan E."/>
            <person name="Settipalli S."/>
            <person name="Shea T."/>
            <person name="Sherpa N."/>
            <person name="Shi L."/>
            <person name="Shih D."/>
            <person name="Sparrow T."/>
            <person name="Spaulding J."/>
            <person name="Stalker J."/>
            <person name="Stange-Thomann N."/>
            <person name="Stavropoulos S."/>
            <person name="Stone C."/>
            <person name="Strader C."/>
            <person name="Tesfaye S."/>
            <person name="Thomson T."/>
            <person name="Thoulutsang Y."/>
            <person name="Thoulutsang D."/>
            <person name="Topham K."/>
            <person name="Topping I."/>
            <person name="Tsamla T."/>
            <person name="Vassiliev H."/>
            <person name="Vo A."/>
            <person name="Wangchuk T."/>
            <person name="Wangdi T."/>
            <person name="Weiand M."/>
            <person name="Wilkinson J."/>
            <person name="Wilson A."/>
            <person name="Yadav S."/>
            <person name="Young G."/>
            <person name="Yu Q."/>
            <person name="Zembek L."/>
            <person name="Zhong D."/>
            <person name="Zimmer A."/>
            <person name="Zwirko Z."/>
            <person name="Jaffe D.B."/>
            <person name="Alvarez P."/>
            <person name="Brockman W."/>
            <person name="Butler J."/>
            <person name="Chin C."/>
            <person name="Gnerre S."/>
            <person name="Grabherr M."/>
            <person name="Kleber M."/>
            <person name="Mauceli E."/>
            <person name="MacCallum I."/>
        </authorList>
    </citation>
    <scope>NUCLEOTIDE SEQUENCE [LARGE SCALE GENOMIC DNA]</scope>
    <source>
        <strain evidence="2">Tucson 14030-0811.24</strain>
    </source>
</reference>
<dbReference type="GO" id="GO:0005634">
    <property type="term" value="C:nucleus"/>
    <property type="evidence" value="ECO:0007669"/>
    <property type="project" value="TreeGrafter"/>
</dbReference>